<dbReference type="InterPro" id="IPR014716">
    <property type="entry name" value="Fibrinogen_a/b/g_C_1"/>
</dbReference>
<proteinExistence type="predicted"/>
<dbReference type="SUPFAM" id="SSF56496">
    <property type="entry name" value="Fibrinogen C-terminal domain-like"/>
    <property type="match status" value="1"/>
</dbReference>
<dbReference type="Pfam" id="PF00147">
    <property type="entry name" value="Fibrinogen_C"/>
    <property type="match status" value="1"/>
</dbReference>
<evidence type="ECO:0000256" key="1">
    <source>
        <dbReference type="SAM" id="SignalP"/>
    </source>
</evidence>
<accession>A0A9P1IMW3</accession>
<dbReference type="EMBL" id="CANHGI010000004">
    <property type="protein sequence ID" value="CAI5448610.1"/>
    <property type="molecule type" value="Genomic_DNA"/>
</dbReference>
<dbReference type="InterPro" id="IPR002181">
    <property type="entry name" value="Fibrinogen_a/b/g_C_dom"/>
</dbReference>
<dbReference type="InterPro" id="IPR050373">
    <property type="entry name" value="Fibrinogen_C-term_domain"/>
</dbReference>
<dbReference type="Proteomes" id="UP001152747">
    <property type="component" value="Unassembled WGS sequence"/>
</dbReference>
<keyword evidence="4" id="KW-1185">Reference proteome</keyword>
<organism evidence="3 4">
    <name type="scientific">Caenorhabditis angaria</name>
    <dbReference type="NCBI Taxonomy" id="860376"/>
    <lineage>
        <taxon>Eukaryota</taxon>
        <taxon>Metazoa</taxon>
        <taxon>Ecdysozoa</taxon>
        <taxon>Nematoda</taxon>
        <taxon>Chromadorea</taxon>
        <taxon>Rhabditida</taxon>
        <taxon>Rhabditina</taxon>
        <taxon>Rhabditomorpha</taxon>
        <taxon>Rhabditoidea</taxon>
        <taxon>Rhabditidae</taxon>
        <taxon>Peloderinae</taxon>
        <taxon>Caenorhabditis</taxon>
    </lineage>
</organism>
<dbReference type="PANTHER" id="PTHR19143:SF444">
    <property type="entry name" value="PROTEIN SCABROUS"/>
    <property type="match status" value="1"/>
</dbReference>
<gene>
    <name evidence="3" type="ORF">CAMP_LOCUS11247</name>
</gene>
<dbReference type="GO" id="GO:0005615">
    <property type="term" value="C:extracellular space"/>
    <property type="evidence" value="ECO:0007669"/>
    <property type="project" value="TreeGrafter"/>
</dbReference>
<reference evidence="3" key="1">
    <citation type="submission" date="2022-11" db="EMBL/GenBank/DDBJ databases">
        <authorList>
            <person name="Kikuchi T."/>
        </authorList>
    </citation>
    <scope>NUCLEOTIDE SEQUENCE</scope>
    <source>
        <strain evidence="3">PS1010</strain>
    </source>
</reference>
<keyword evidence="1" id="KW-0732">Signal</keyword>
<dbReference type="AlphaFoldDB" id="A0A9P1IMW3"/>
<name>A0A9P1IMW3_9PELO</name>
<dbReference type="InterPro" id="IPR036056">
    <property type="entry name" value="Fibrinogen-like_C"/>
</dbReference>
<dbReference type="PROSITE" id="PS51406">
    <property type="entry name" value="FIBRINOGEN_C_2"/>
    <property type="match status" value="1"/>
</dbReference>
<feature type="signal peptide" evidence="1">
    <location>
        <begin position="1"/>
        <end position="17"/>
    </location>
</feature>
<evidence type="ECO:0000313" key="3">
    <source>
        <dbReference type="EMBL" id="CAI5448610.1"/>
    </source>
</evidence>
<feature type="domain" description="Fibrinogen C-terminal" evidence="2">
    <location>
        <begin position="197"/>
        <end position="390"/>
    </location>
</feature>
<protein>
    <recommendedName>
        <fullName evidence="2">Fibrinogen C-terminal domain-containing protein</fullName>
    </recommendedName>
</protein>
<sequence length="456" mass="49702">MLRNFLSIFLLISLTSADDSQFFRILIREFDNPAGTHFSGQSCSDFGFVGLGCNTWLEAGVIAQVNDVAVTTLNQQINSRYETSVTGLNLIVEDENAASYSFFEGFTLQIRLASQNTFADNVLIDSFTININTTDQTGIYSYTSQRNGTLPTTLSIAWSTNIPPFVPSTTSASESTTESFTGSTTAFTGSTTTYIPTTTPILPKDCSEIPNLSISGAQTIYPDGVTAVQVFCDVKSYGILTVIQSRDSSGSSTDFNQTYDSYTQQFGNPSAASNYWFGLENMNVLTNQKKYTLLIDVCCGNTLSSRQIYHGFKIGSNSTKYKLSATADLPGIGLDYSSSRKDIGSEFSTYDTYSLDKSSCDEFGYASDDDVTVQPYGGWWFGSCGNNLNGALISNTNETCSISSFAGELGVNLRTTTGTNSDGWDVDLISYNRVRMAIFTFDSLLIEKSDDSFCKN</sequence>
<dbReference type="Gene3D" id="3.90.215.10">
    <property type="entry name" value="Gamma Fibrinogen, chain A, domain 1"/>
    <property type="match status" value="1"/>
</dbReference>
<dbReference type="OrthoDB" id="7952570at2759"/>
<dbReference type="PANTHER" id="PTHR19143">
    <property type="entry name" value="FIBRINOGEN/TENASCIN/ANGIOPOEITIN"/>
    <property type="match status" value="1"/>
</dbReference>
<evidence type="ECO:0000259" key="2">
    <source>
        <dbReference type="PROSITE" id="PS51406"/>
    </source>
</evidence>
<dbReference type="SMART" id="SM00186">
    <property type="entry name" value="FBG"/>
    <property type="match status" value="1"/>
</dbReference>
<evidence type="ECO:0000313" key="4">
    <source>
        <dbReference type="Proteomes" id="UP001152747"/>
    </source>
</evidence>
<feature type="chain" id="PRO_5040231526" description="Fibrinogen C-terminal domain-containing protein" evidence="1">
    <location>
        <begin position="18"/>
        <end position="456"/>
    </location>
</feature>
<comment type="caution">
    <text evidence="3">The sequence shown here is derived from an EMBL/GenBank/DDBJ whole genome shotgun (WGS) entry which is preliminary data.</text>
</comment>